<dbReference type="Gene3D" id="3.40.50.300">
    <property type="entry name" value="P-loop containing nucleotide triphosphate hydrolases"/>
    <property type="match status" value="1"/>
</dbReference>
<dbReference type="PANTHER" id="PTHR47835:SF3">
    <property type="entry name" value="HELICASE FOR MEIOSIS 1"/>
    <property type="match status" value="1"/>
</dbReference>
<dbReference type="InterPro" id="IPR027417">
    <property type="entry name" value="P-loop_NTPase"/>
</dbReference>
<dbReference type="Pfam" id="PF00270">
    <property type="entry name" value="DEAD"/>
    <property type="match status" value="1"/>
</dbReference>
<dbReference type="GO" id="GO:0043138">
    <property type="term" value="F:3'-5' DNA helicase activity"/>
    <property type="evidence" value="ECO:0007669"/>
    <property type="project" value="UniProtKB-EC"/>
</dbReference>
<dbReference type="InterPro" id="IPR011545">
    <property type="entry name" value="DEAD/DEAH_box_helicase_dom"/>
</dbReference>
<organism evidence="2">
    <name type="scientific">Mesocestoides corti</name>
    <name type="common">Flatworm</name>
    <dbReference type="NCBI Taxonomy" id="53468"/>
    <lineage>
        <taxon>Eukaryota</taxon>
        <taxon>Metazoa</taxon>
        <taxon>Spiralia</taxon>
        <taxon>Lophotrochozoa</taxon>
        <taxon>Platyhelminthes</taxon>
        <taxon>Cestoda</taxon>
        <taxon>Eucestoda</taxon>
        <taxon>Cyclophyllidea</taxon>
        <taxon>Mesocestoididae</taxon>
        <taxon>Mesocestoides</taxon>
    </lineage>
</organism>
<dbReference type="GO" id="GO:0003676">
    <property type="term" value="F:nucleic acid binding"/>
    <property type="evidence" value="ECO:0007669"/>
    <property type="project" value="InterPro"/>
</dbReference>
<proteinExistence type="predicted"/>
<dbReference type="GO" id="GO:0005524">
    <property type="term" value="F:ATP binding"/>
    <property type="evidence" value="ECO:0007669"/>
    <property type="project" value="InterPro"/>
</dbReference>
<dbReference type="GO" id="GO:0016787">
    <property type="term" value="F:hydrolase activity"/>
    <property type="evidence" value="ECO:0007669"/>
    <property type="project" value="UniProtKB-KW"/>
</dbReference>
<dbReference type="InterPro" id="IPR052247">
    <property type="entry name" value="Meiotic_Crossover_Helicase"/>
</dbReference>
<sequence length="95" mass="10889">TLIFELALCKFLTNLDLLPLENRSISLYLAPLKSLCSERLAGWQSKLRDLGYNCLELTSDSPYYSTDELSDYSVLIATPEKIDSLFRSQEDMKNF</sequence>
<evidence type="ECO:0000259" key="1">
    <source>
        <dbReference type="Pfam" id="PF00270"/>
    </source>
</evidence>
<evidence type="ECO:0000313" key="2">
    <source>
        <dbReference type="WBParaSite" id="MCU_005122-RA"/>
    </source>
</evidence>
<reference evidence="2" key="1">
    <citation type="submission" date="2019-11" db="UniProtKB">
        <authorList>
            <consortium name="WormBaseParasite"/>
        </authorList>
    </citation>
    <scope>IDENTIFICATION</scope>
</reference>
<dbReference type="AlphaFoldDB" id="A0A5K3F654"/>
<feature type="domain" description="DEAD/DEAH-box helicase" evidence="1">
    <location>
        <begin position="1"/>
        <end position="93"/>
    </location>
</feature>
<dbReference type="SUPFAM" id="SSF52540">
    <property type="entry name" value="P-loop containing nucleoside triphosphate hydrolases"/>
    <property type="match status" value="1"/>
</dbReference>
<protein>
    <submittedName>
        <fullName evidence="2">DEAD/DEAH box helicase</fullName>
    </submittedName>
</protein>
<dbReference type="PANTHER" id="PTHR47835">
    <property type="entry name" value="HFM1, ATP DEPENDENT DNA HELICASE HOMOLOG"/>
    <property type="match status" value="1"/>
</dbReference>
<name>A0A5K3F654_MESCO</name>
<accession>A0A5K3F654</accession>
<dbReference type="WBParaSite" id="MCU_005122-RA">
    <property type="protein sequence ID" value="MCU_005122-RA"/>
    <property type="gene ID" value="MCU_005122"/>
</dbReference>